<keyword evidence="2" id="KW-0732">Signal</keyword>
<gene>
    <name evidence="3" type="ORF">Cbre_JD03.002</name>
</gene>
<feature type="compositionally biased region" description="Acidic residues" evidence="1">
    <location>
        <begin position="82"/>
        <end position="91"/>
    </location>
</feature>
<sequence>MRKAPQESSWGSKMVIKLLLIASKTTEVCCSEHKGPLFKEIQKLKSQDEEEGTGVSTRDGFNQRNIWIVGTKRRNESVGVEKEEEEEEEGDGGGGKKEEEDGDDGGGIFEIDGMEEEEDG</sequence>
<reference evidence="3" key="1">
    <citation type="journal article" date="2008" name="Genome Res.">
        <title>Multigenome DNA sequence conservation identifies Hox cis-regulatory elements.</title>
        <authorList>
            <person name="Kuntz S.G."/>
            <person name="Schwarz E.M."/>
            <person name="DeModena J.A."/>
            <person name="De Buysscher T."/>
            <person name="Trout D."/>
            <person name="Shizuya H."/>
            <person name="Sternberg P.W."/>
            <person name="Wold B.J."/>
        </authorList>
    </citation>
    <scope>NUCLEOTIDE SEQUENCE</scope>
    <source>
        <strain evidence="3">CB5161</strain>
    </source>
</reference>
<name>B6VBC0_CAEBE</name>
<proteinExistence type="predicted"/>
<evidence type="ECO:0000313" key="3">
    <source>
        <dbReference type="EMBL" id="ACI49013.1"/>
    </source>
</evidence>
<accession>B6VBC0</accession>
<evidence type="ECO:0000256" key="2">
    <source>
        <dbReference type="SAM" id="SignalP"/>
    </source>
</evidence>
<feature type="chain" id="PRO_5002851195" evidence="2">
    <location>
        <begin position="31"/>
        <end position="120"/>
    </location>
</feature>
<dbReference type="AlphaFoldDB" id="B6VBC0"/>
<dbReference type="EMBL" id="FJ362355">
    <property type="protein sequence ID" value="ACI49013.1"/>
    <property type="molecule type" value="Genomic_DNA"/>
</dbReference>
<evidence type="ECO:0000256" key="1">
    <source>
        <dbReference type="SAM" id="MobiDB-lite"/>
    </source>
</evidence>
<feature type="region of interest" description="Disordered" evidence="1">
    <location>
        <begin position="72"/>
        <end position="120"/>
    </location>
</feature>
<feature type="signal peptide" evidence="2">
    <location>
        <begin position="1"/>
        <end position="30"/>
    </location>
</feature>
<protein>
    <submittedName>
        <fullName evidence="3">Uncharacterized protein</fullName>
    </submittedName>
</protein>
<organism evidence="3">
    <name type="scientific">Caenorhabditis brenneri</name>
    <name type="common">Nematode worm</name>
    <dbReference type="NCBI Taxonomy" id="135651"/>
    <lineage>
        <taxon>Eukaryota</taxon>
        <taxon>Metazoa</taxon>
        <taxon>Ecdysozoa</taxon>
        <taxon>Nematoda</taxon>
        <taxon>Chromadorea</taxon>
        <taxon>Rhabditida</taxon>
        <taxon>Rhabditina</taxon>
        <taxon>Rhabditomorpha</taxon>
        <taxon>Rhabditoidea</taxon>
        <taxon>Rhabditidae</taxon>
        <taxon>Peloderinae</taxon>
        <taxon>Caenorhabditis</taxon>
    </lineage>
</organism>